<evidence type="ECO:0000313" key="3">
    <source>
        <dbReference type="EMBL" id="KAD4059856.1"/>
    </source>
</evidence>
<dbReference type="PANTHER" id="PTHR43039">
    <property type="entry name" value="ESTERASE-RELATED"/>
    <property type="match status" value="1"/>
</dbReference>
<dbReference type="GO" id="GO:0016787">
    <property type="term" value="F:hydrolase activity"/>
    <property type="evidence" value="ECO:0007669"/>
    <property type="project" value="UniProtKB-KW"/>
</dbReference>
<evidence type="ECO:0000256" key="1">
    <source>
        <dbReference type="ARBA" id="ARBA00008645"/>
    </source>
</evidence>
<organism evidence="3 4">
    <name type="scientific">Arthrobacter yangruifuii</name>
    <dbReference type="NCBI Taxonomy" id="2606616"/>
    <lineage>
        <taxon>Bacteria</taxon>
        <taxon>Bacillati</taxon>
        <taxon>Actinomycetota</taxon>
        <taxon>Actinomycetes</taxon>
        <taxon>Micrococcales</taxon>
        <taxon>Micrococcaceae</taxon>
        <taxon>Arthrobacter</taxon>
    </lineage>
</organism>
<comment type="similarity">
    <text evidence="1">Belongs to the AB hydrolase superfamily.</text>
</comment>
<feature type="domain" description="AB hydrolase-1" evidence="2">
    <location>
        <begin position="64"/>
        <end position="301"/>
    </location>
</feature>
<evidence type="ECO:0000259" key="2">
    <source>
        <dbReference type="Pfam" id="PF12697"/>
    </source>
</evidence>
<dbReference type="Proteomes" id="UP000326852">
    <property type="component" value="Unassembled WGS sequence"/>
</dbReference>
<dbReference type="Pfam" id="PF12697">
    <property type="entry name" value="Abhydrolase_6"/>
    <property type="match status" value="1"/>
</dbReference>
<dbReference type="EMBL" id="VTFX01000001">
    <property type="protein sequence ID" value="KAD4059856.1"/>
    <property type="molecule type" value="Genomic_DNA"/>
</dbReference>
<protein>
    <submittedName>
        <fullName evidence="3">Alpha/beta fold hydrolase</fullName>
    </submittedName>
</protein>
<dbReference type="AlphaFoldDB" id="A0A5N6MSK7"/>
<keyword evidence="3" id="KW-0378">Hydrolase</keyword>
<gene>
    <name evidence="3" type="ORF">GD627_01855</name>
</gene>
<proteinExistence type="inferred from homology"/>
<accession>A0A5N6MSK7</accession>
<dbReference type="SUPFAM" id="SSF53474">
    <property type="entry name" value="alpha/beta-Hydrolases"/>
    <property type="match status" value="1"/>
</dbReference>
<comment type="caution">
    <text evidence="3">The sequence shown here is derived from an EMBL/GenBank/DDBJ whole genome shotgun (WGS) entry which is preliminary data.</text>
</comment>
<dbReference type="PRINTS" id="PR00111">
    <property type="entry name" value="ABHYDROLASE"/>
</dbReference>
<dbReference type="InterPro" id="IPR029058">
    <property type="entry name" value="AB_hydrolase_fold"/>
</dbReference>
<sequence length="312" mass="34482">MGDSPFTARRAETLRRLARLTPRLYANTEDQWPEHTESRCRMNVQTVIQRNNVRTLGPIDGPVLVLVQGFGCDQIIWNRILPYLTDSFRVVLFDHVGTGGADPEAYDAARYASLDGYMGDLAEIVEALDLRDATVVGHSVAGMMALAASVNNPRIARLVLLCTSACYLNDEEYVGGFRSEDIESLLNTVASNYPLWVSRIAPAIAGENGDAAITDELEENICRLNPSYVHDFLQMSFRTDIRQLLPRVQVPTLILNAQSDPLTPESATAFLHRNLPQSTRVDLRTRGTMPHLSSPGETAEAIVQYLSAVTHA</sequence>
<dbReference type="InterPro" id="IPR000073">
    <property type="entry name" value="AB_hydrolase_1"/>
</dbReference>
<evidence type="ECO:0000313" key="4">
    <source>
        <dbReference type="Proteomes" id="UP000326852"/>
    </source>
</evidence>
<dbReference type="Gene3D" id="3.40.50.1820">
    <property type="entry name" value="alpha/beta hydrolase"/>
    <property type="match status" value="1"/>
</dbReference>
<keyword evidence="4" id="KW-1185">Reference proteome</keyword>
<name>A0A5N6MSK7_9MICC</name>
<reference evidence="3 4" key="1">
    <citation type="submission" date="2019-08" db="EMBL/GenBank/DDBJ databases">
        <title>Arthrobacter sp. nov., isolated from plateau pika and Tibetan wild ass.</title>
        <authorList>
            <person name="Ge Y."/>
        </authorList>
    </citation>
    <scope>NUCLEOTIDE SEQUENCE [LARGE SCALE GENOMIC DNA]</scope>
    <source>
        <strain evidence="3 4">785</strain>
    </source>
</reference>